<dbReference type="GO" id="GO:0032259">
    <property type="term" value="P:methylation"/>
    <property type="evidence" value="ECO:0007669"/>
    <property type="project" value="UniProtKB-KW"/>
</dbReference>
<evidence type="ECO:0000256" key="1">
    <source>
        <dbReference type="ARBA" id="ARBA00023244"/>
    </source>
</evidence>
<dbReference type="PANTHER" id="PTHR45790">
    <property type="entry name" value="SIROHEME SYNTHASE-RELATED"/>
    <property type="match status" value="1"/>
</dbReference>
<feature type="region of interest" description="Disordered" evidence="2">
    <location>
        <begin position="1"/>
        <end position="22"/>
    </location>
</feature>
<evidence type="ECO:0000256" key="2">
    <source>
        <dbReference type="SAM" id="MobiDB-lite"/>
    </source>
</evidence>
<keyword evidence="4" id="KW-0808">Transferase</keyword>
<organism evidence="4 5">
    <name type="scientific">Nocardioides aquaticus</name>
    <dbReference type="NCBI Taxonomy" id="160826"/>
    <lineage>
        <taxon>Bacteria</taxon>
        <taxon>Bacillati</taxon>
        <taxon>Actinomycetota</taxon>
        <taxon>Actinomycetes</taxon>
        <taxon>Propionibacteriales</taxon>
        <taxon>Nocardioidaceae</taxon>
        <taxon>Nocardioides</taxon>
    </lineage>
</organism>
<dbReference type="Pfam" id="PF00590">
    <property type="entry name" value="TP_methylase"/>
    <property type="match status" value="1"/>
</dbReference>
<keyword evidence="1" id="KW-0627">Porphyrin biosynthesis</keyword>
<proteinExistence type="predicted"/>
<keyword evidence="5" id="KW-1185">Reference proteome</keyword>
<protein>
    <submittedName>
        <fullName evidence="4">Uroporphyrinogen-III C-methyltransferase</fullName>
        <ecNumber evidence="4">2.1.1.107</ecNumber>
    </submittedName>
</protein>
<accession>A0ABX8EFF3</accession>
<dbReference type="InterPro" id="IPR006366">
    <property type="entry name" value="CobA/CysG_C"/>
</dbReference>
<dbReference type="InterPro" id="IPR000878">
    <property type="entry name" value="4pyrrol_Mease"/>
</dbReference>
<dbReference type="NCBIfam" id="TIGR01469">
    <property type="entry name" value="cobA_cysG_Cterm"/>
    <property type="match status" value="1"/>
</dbReference>
<feature type="domain" description="Tetrapyrrole methylase" evidence="3">
    <location>
        <begin position="117"/>
        <end position="328"/>
    </location>
</feature>
<gene>
    <name evidence="4" type="primary">nasF_1</name>
    <name evidence="4" type="ORF">ENKNEFLB_01609</name>
</gene>
<dbReference type="GO" id="GO:0004851">
    <property type="term" value="F:uroporphyrin-III C-methyltransferase activity"/>
    <property type="evidence" value="ECO:0007669"/>
    <property type="project" value="UniProtKB-EC"/>
</dbReference>
<keyword evidence="4" id="KW-0489">Methyltransferase</keyword>
<dbReference type="PANTHER" id="PTHR45790:SF3">
    <property type="entry name" value="S-ADENOSYL-L-METHIONINE-DEPENDENT UROPORPHYRINOGEN III METHYLTRANSFERASE, CHLOROPLASTIC"/>
    <property type="match status" value="1"/>
</dbReference>
<evidence type="ECO:0000313" key="4">
    <source>
        <dbReference type="EMBL" id="QVT79228.1"/>
    </source>
</evidence>
<sequence length="357" mass="37134">MPAQEETTRNTTEPGSARVADHPLQMDVVGAKALVLGGDEHAAVDVARLLSAGAHVTVHATRACAYVEDLATRCLITWVRHEATLEEVVSADLTLRPRLRSQPRPAGLDEKGAQGQVTLVGGGPGAVDLMTLAGREAIAKADVVVIDRLAPWEALTWARPDAEIVDVAKIPFGRFTSQEEINRILVDRALAGQQVVRLKGGDSFVFGRGHEELEACREAGVPARVIPGVTSSIAVPGAAGIPVTHRGLTQGFTVVSGHVPPGHPESSLDYAALARCGTTLVFLMGVGTLDAITAELCAVGMDAATPAAVIADGTHLHQRVITASLASIAEVAHDAGIRAPAVVVIGQVVSLRRTGSP</sequence>
<dbReference type="NCBIfam" id="NF004790">
    <property type="entry name" value="PRK06136.1"/>
    <property type="match status" value="1"/>
</dbReference>
<dbReference type="Proteomes" id="UP000679307">
    <property type="component" value="Chromosome"/>
</dbReference>
<evidence type="ECO:0000313" key="5">
    <source>
        <dbReference type="Proteomes" id="UP000679307"/>
    </source>
</evidence>
<dbReference type="EC" id="2.1.1.107" evidence="4"/>
<dbReference type="CDD" id="cd11642">
    <property type="entry name" value="SUMT"/>
    <property type="match status" value="1"/>
</dbReference>
<evidence type="ECO:0000259" key="3">
    <source>
        <dbReference type="Pfam" id="PF00590"/>
    </source>
</evidence>
<name>A0ABX8EFF3_9ACTN</name>
<reference evidence="4 5" key="1">
    <citation type="submission" date="2021-05" db="EMBL/GenBank/DDBJ databases">
        <title>Complete genome of Nocardioides aquaticus KCTC 9944T isolated from meromictic and hypersaline Ekho Lake, Antarctica.</title>
        <authorList>
            <person name="Hwang K."/>
            <person name="Kim K.M."/>
            <person name="Choe H."/>
        </authorList>
    </citation>
    <scope>NUCLEOTIDE SEQUENCE [LARGE SCALE GENOMIC DNA]</scope>
    <source>
        <strain evidence="4 5">KCTC 9944</strain>
    </source>
</reference>
<dbReference type="EMBL" id="CP075371">
    <property type="protein sequence ID" value="QVT79228.1"/>
    <property type="molecule type" value="Genomic_DNA"/>
</dbReference>
<dbReference type="InterPro" id="IPR050161">
    <property type="entry name" value="Siro_Cobalamin_biosynth"/>
</dbReference>